<keyword evidence="3" id="KW-1185">Reference proteome</keyword>
<proteinExistence type="predicted"/>
<feature type="region of interest" description="Disordered" evidence="1">
    <location>
        <begin position="1"/>
        <end position="25"/>
    </location>
</feature>
<dbReference type="EMBL" id="CAUYUJ010020076">
    <property type="protein sequence ID" value="CAK0895692.1"/>
    <property type="molecule type" value="Genomic_DNA"/>
</dbReference>
<feature type="non-terminal residue" evidence="2">
    <location>
        <position position="1021"/>
    </location>
</feature>
<evidence type="ECO:0000256" key="1">
    <source>
        <dbReference type="SAM" id="MobiDB-lite"/>
    </source>
</evidence>
<protein>
    <submittedName>
        <fullName evidence="2">Uncharacterized protein</fullName>
    </submittedName>
</protein>
<gene>
    <name evidence="2" type="ORF">PCOR1329_LOCUS74371</name>
</gene>
<comment type="caution">
    <text evidence="2">The sequence shown here is derived from an EMBL/GenBank/DDBJ whole genome shotgun (WGS) entry which is preliminary data.</text>
</comment>
<name>A0ABN9XCY7_9DINO</name>
<evidence type="ECO:0000313" key="3">
    <source>
        <dbReference type="Proteomes" id="UP001189429"/>
    </source>
</evidence>
<organism evidence="2 3">
    <name type="scientific">Prorocentrum cordatum</name>
    <dbReference type="NCBI Taxonomy" id="2364126"/>
    <lineage>
        <taxon>Eukaryota</taxon>
        <taxon>Sar</taxon>
        <taxon>Alveolata</taxon>
        <taxon>Dinophyceae</taxon>
        <taxon>Prorocentrales</taxon>
        <taxon>Prorocentraceae</taxon>
        <taxon>Prorocentrum</taxon>
    </lineage>
</organism>
<sequence length="1021" mass="111267">MTGKKKPDHTPASSKRPTKQPRLSAHALARHNGSAIGSAGSAVPAASVAPSRMNAVAKCLDCDAVPSATSKFPAGVTDACLLHWELYCGGFTTYGSWKEFISQKEKDTTIQQAWDNAEESKKSGEKQWLPTEVLQTRCYSCDVAKSMAGPSRSQLKHMLSISPERMGVKMQDLVDVNNTPYKGLLIPNPARPFTEFNFTKRVGVDKSTRAMSSGDQMYEQHADVVSEYVKAELMKEKEVKDAAVKMRTSPWDLADLVKKSCEVRGVPVDPVNCSPMAAMLMGEFGTLYAGGDRKTVALASRGAGPQDVANLNDKVARTARSGVACEDAASAISPSAVGKGGSASKRVPIEDGLPVTDADRDDLVHRRISAYSIEKIMLNENMGRERRWCSDSRDLFQRKGDNRADALQKHLDLAKHAENLVGGSISEMDIGMLETTVKELQDGGVFIPSSYDASKFLASIVPWVGPEKVFDGNKPQLCLLGCSTDEKIGHFVFTAVVKLGESGKQGVMDISDKCLSYCALIVDRGDCDDFDKTVTDVELTSKALKALVLATFVPGYADLNRMIALAASKDRSGLLGHMLTQMANVITRCRTGTFEHLVELLTESLEEFIRSLKIANPNTADGDAYKKLVLAEQCLKQAQVVLPQNIEIWESHIRAVETYMTLIGKADYANTFVEVLGGNAQLESGNLSMDAVRKVDRALKDAIQAGSEIEVPAMDKLEKFIEADNNDVSSIRYLVEVAFGYARETPDATPESLDPILQLATAVKDMPVTESRQTLSASLDRFIHAMTAWSATLSSLAKFEAGGPDLASRISAVNSFVEIKALLSDRALLLHRVGDGPAPCKAMGAFIEMLDKTVGDLKAEYLKGVTTVMQTANEKLRGSADGGHGDERASWTDRIPEGKANDFDVVRSIFTDAIAGIDGNLFSMKLNALQKSQMEVQVAYNLFSECVPDELFKEPSQTVRLASVTRATAKALHSWDAYSKDQNDVRLKRELRKILKTLTDHELGNIVGGMQPAVRKWAYEK</sequence>
<dbReference type="Proteomes" id="UP001189429">
    <property type="component" value="Unassembled WGS sequence"/>
</dbReference>
<evidence type="ECO:0000313" key="2">
    <source>
        <dbReference type="EMBL" id="CAK0895692.1"/>
    </source>
</evidence>
<accession>A0ABN9XCY7</accession>
<reference evidence="2" key="1">
    <citation type="submission" date="2023-10" db="EMBL/GenBank/DDBJ databases">
        <authorList>
            <person name="Chen Y."/>
            <person name="Shah S."/>
            <person name="Dougan E. K."/>
            <person name="Thang M."/>
            <person name="Chan C."/>
        </authorList>
    </citation>
    <scope>NUCLEOTIDE SEQUENCE [LARGE SCALE GENOMIC DNA]</scope>
</reference>